<dbReference type="PROSITE" id="PS50835">
    <property type="entry name" value="IG_LIKE"/>
    <property type="match status" value="1"/>
</dbReference>
<sequence>MRSLTEDFKDLYLQRTFNFKLISVTTRRNSRRALIKSASISGSDSETTISCSASDISLYDLIWRFNHSQTILTKTRTETKHTVSEEWRQHVKSVSESGSLTLQHLSSNQEGLYTCELTNEEETITTNTFVRISPVDSHSVGGIIGSVFAAIVVTAPAVGLVMYCKKKRKRWHSLVKYQNQKNQNQTNQPPTSLSGDAELC</sequence>
<keyword evidence="3" id="KW-1133">Transmembrane helix</keyword>
<feature type="compositionally biased region" description="Low complexity" evidence="2">
    <location>
        <begin position="179"/>
        <end position="188"/>
    </location>
</feature>
<evidence type="ECO:0000256" key="1">
    <source>
        <dbReference type="ARBA" id="ARBA00023319"/>
    </source>
</evidence>
<organism evidence="5 6">
    <name type="scientific">Parambassis ranga</name>
    <name type="common">Indian glassy fish</name>
    <dbReference type="NCBI Taxonomy" id="210632"/>
    <lineage>
        <taxon>Eukaryota</taxon>
        <taxon>Metazoa</taxon>
        <taxon>Chordata</taxon>
        <taxon>Craniata</taxon>
        <taxon>Vertebrata</taxon>
        <taxon>Euteleostomi</taxon>
        <taxon>Actinopterygii</taxon>
        <taxon>Neopterygii</taxon>
        <taxon>Teleostei</taxon>
        <taxon>Neoteleostei</taxon>
        <taxon>Acanthomorphata</taxon>
        <taxon>Ovalentaria</taxon>
        <taxon>Ambassidae</taxon>
        <taxon>Parambassis</taxon>
    </lineage>
</organism>
<evidence type="ECO:0000259" key="4">
    <source>
        <dbReference type="PROSITE" id="PS50835"/>
    </source>
</evidence>
<evidence type="ECO:0000313" key="6">
    <source>
        <dbReference type="RefSeq" id="XP_028288203.1"/>
    </source>
</evidence>
<gene>
    <name evidence="6" type="primary">LOC114452878</name>
</gene>
<keyword evidence="5" id="KW-1185">Reference proteome</keyword>
<dbReference type="InterPro" id="IPR036179">
    <property type="entry name" value="Ig-like_dom_sf"/>
</dbReference>
<proteinExistence type="predicted"/>
<dbReference type="CDD" id="cd00096">
    <property type="entry name" value="Ig"/>
    <property type="match status" value="1"/>
</dbReference>
<evidence type="ECO:0000313" key="5">
    <source>
        <dbReference type="Proteomes" id="UP000515145"/>
    </source>
</evidence>
<dbReference type="InterPro" id="IPR013783">
    <property type="entry name" value="Ig-like_fold"/>
</dbReference>
<dbReference type="AlphaFoldDB" id="A0A6P7KEX0"/>
<reference evidence="6" key="1">
    <citation type="submission" date="2025-08" db="UniProtKB">
        <authorList>
            <consortium name="RefSeq"/>
        </authorList>
    </citation>
    <scope>IDENTIFICATION</scope>
</reference>
<dbReference type="InterPro" id="IPR007110">
    <property type="entry name" value="Ig-like_dom"/>
</dbReference>
<keyword evidence="3" id="KW-0812">Transmembrane</keyword>
<dbReference type="SUPFAM" id="SSF48726">
    <property type="entry name" value="Immunoglobulin"/>
    <property type="match status" value="1"/>
</dbReference>
<dbReference type="GeneID" id="114452878"/>
<name>A0A6P7KEX0_9TELE</name>
<dbReference type="RefSeq" id="XP_028288203.1">
    <property type="nucleotide sequence ID" value="XM_028432402.1"/>
</dbReference>
<feature type="transmembrane region" description="Helical" evidence="3">
    <location>
        <begin position="140"/>
        <end position="163"/>
    </location>
</feature>
<evidence type="ECO:0000256" key="3">
    <source>
        <dbReference type="SAM" id="Phobius"/>
    </source>
</evidence>
<dbReference type="Pfam" id="PF00047">
    <property type="entry name" value="ig"/>
    <property type="match status" value="1"/>
</dbReference>
<keyword evidence="3" id="KW-0472">Membrane</keyword>
<keyword evidence="1" id="KW-0393">Immunoglobulin domain</keyword>
<protein>
    <submittedName>
        <fullName evidence="6">Uncharacterized protein LOC114452878 isoform X1</fullName>
    </submittedName>
</protein>
<dbReference type="Proteomes" id="UP000515145">
    <property type="component" value="Chromosome 20"/>
</dbReference>
<dbReference type="OrthoDB" id="9983389at2759"/>
<dbReference type="Gene3D" id="2.60.40.10">
    <property type="entry name" value="Immunoglobulins"/>
    <property type="match status" value="1"/>
</dbReference>
<evidence type="ECO:0000256" key="2">
    <source>
        <dbReference type="SAM" id="MobiDB-lite"/>
    </source>
</evidence>
<accession>A0A6P7KEX0</accession>
<feature type="domain" description="Ig-like" evidence="4">
    <location>
        <begin position="42"/>
        <end position="125"/>
    </location>
</feature>
<dbReference type="InParanoid" id="A0A6P7KEX0"/>
<dbReference type="InterPro" id="IPR013151">
    <property type="entry name" value="Immunoglobulin_dom"/>
</dbReference>
<feature type="region of interest" description="Disordered" evidence="2">
    <location>
        <begin position="179"/>
        <end position="200"/>
    </location>
</feature>